<feature type="domain" description="Origin recognition complex subunit 5 C-terminal" evidence="7">
    <location>
        <begin position="475"/>
        <end position="622"/>
    </location>
</feature>
<dbReference type="GO" id="GO:0003688">
    <property type="term" value="F:DNA replication origin binding"/>
    <property type="evidence" value="ECO:0007669"/>
    <property type="project" value="TreeGrafter"/>
</dbReference>
<dbReference type="Pfam" id="PF14630">
    <property type="entry name" value="ORC5_C"/>
    <property type="match status" value="1"/>
</dbReference>
<dbReference type="eggNOG" id="KOG2543">
    <property type="taxonomic scope" value="Eukaryota"/>
</dbReference>
<dbReference type="EMBL" id="FO082270">
    <property type="protein sequence ID" value="CCO66670.1"/>
    <property type="molecule type" value="Genomic_DNA"/>
</dbReference>
<keyword evidence="4" id="KW-0175">Coiled coil</keyword>
<reference evidence="8 9" key="1">
    <citation type="submission" date="2011-10" db="EMBL/GenBank/DDBJ databases">
        <authorList>
            <person name="Genoscope - CEA"/>
        </authorList>
    </citation>
    <scope>NUCLEOTIDE SEQUENCE [LARGE SCALE GENOMIC DNA]</scope>
    <source>
        <strain evidence="8 9">RCC 1105</strain>
    </source>
</reference>
<dbReference type="PANTHER" id="PTHR12705">
    <property type="entry name" value="ORIGIN RECOGNITION COMPLEX SUBUNIT 5"/>
    <property type="match status" value="1"/>
</dbReference>
<dbReference type="Pfam" id="PF13191">
    <property type="entry name" value="AAA_16"/>
    <property type="match status" value="1"/>
</dbReference>
<evidence type="ECO:0000259" key="7">
    <source>
        <dbReference type="Pfam" id="PF14630"/>
    </source>
</evidence>
<evidence type="ECO:0000313" key="9">
    <source>
        <dbReference type="Proteomes" id="UP000198341"/>
    </source>
</evidence>
<dbReference type="InterPro" id="IPR020796">
    <property type="entry name" value="ORC5"/>
</dbReference>
<dbReference type="InterPro" id="IPR041664">
    <property type="entry name" value="AAA_16"/>
</dbReference>
<evidence type="ECO:0000256" key="3">
    <source>
        <dbReference type="ARBA" id="ARBA00022840"/>
    </source>
</evidence>
<dbReference type="PANTHER" id="PTHR12705:SF0">
    <property type="entry name" value="ORIGIN RECOGNITION COMPLEX SUBUNIT 5"/>
    <property type="match status" value="1"/>
</dbReference>
<protein>
    <submittedName>
        <fullName evidence="8">Uncharacterized protein</fullName>
    </submittedName>
</protein>
<proteinExistence type="inferred from homology"/>
<organism evidence="8 9">
    <name type="scientific">Bathycoccus prasinos</name>
    <dbReference type="NCBI Taxonomy" id="41875"/>
    <lineage>
        <taxon>Eukaryota</taxon>
        <taxon>Viridiplantae</taxon>
        <taxon>Chlorophyta</taxon>
        <taxon>Mamiellophyceae</taxon>
        <taxon>Mamiellales</taxon>
        <taxon>Bathycoccaceae</taxon>
        <taxon>Bathycoccus</taxon>
    </lineage>
</organism>
<dbReference type="SUPFAM" id="SSF52540">
    <property type="entry name" value="P-loop containing nucleoside triphosphate hydrolases"/>
    <property type="match status" value="1"/>
</dbReference>
<comment type="similarity">
    <text evidence="1">Belongs to the ORC5 family.</text>
</comment>
<dbReference type="InterPro" id="IPR027417">
    <property type="entry name" value="P-loop_NTPase"/>
</dbReference>
<dbReference type="OrthoDB" id="365981at2759"/>
<keyword evidence="3" id="KW-0067">ATP-binding</keyword>
<keyword evidence="9" id="KW-1185">Reference proteome</keyword>
<dbReference type="AlphaFoldDB" id="K8F3L3"/>
<evidence type="ECO:0000256" key="2">
    <source>
        <dbReference type="ARBA" id="ARBA00022741"/>
    </source>
</evidence>
<gene>
    <name evidence="8" type="ORF">Bathy09g02900</name>
</gene>
<feature type="coiled-coil region" evidence="4">
    <location>
        <begin position="147"/>
        <end position="178"/>
    </location>
</feature>
<name>K8F3L3_9CHLO</name>
<evidence type="ECO:0000256" key="5">
    <source>
        <dbReference type="SAM" id="MobiDB-lite"/>
    </source>
</evidence>
<dbReference type="KEGG" id="bpg:Bathy09g02900"/>
<feature type="region of interest" description="Disordered" evidence="5">
    <location>
        <begin position="394"/>
        <end position="415"/>
    </location>
</feature>
<dbReference type="RefSeq" id="XP_007511110.1">
    <property type="nucleotide sequence ID" value="XM_007511048.1"/>
</dbReference>
<evidence type="ECO:0000256" key="4">
    <source>
        <dbReference type="SAM" id="Coils"/>
    </source>
</evidence>
<dbReference type="Gene3D" id="3.40.50.300">
    <property type="entry name" value="P-loop containing nucleotide triphosphate hydrolases"/>
    <property type="match status" value="1"/>
</dbReference>
<dbReference type="InterPro" id="IPR047088">
    <property type="entry name" value="ORC5_C"/>
</dbReference>
<dbReference type="Proteomes" id="UP000198341">
    <property type="component" value="Chromosome 9"/>
</dbReference>
<dbReference type="GeneID" id="19013797"/>
<feature type="compositionally biased region" description="Low complexity" evidence="5">
    <location>
        <begin position="400"/>
        <end position="415"/>
    </location>
</feature>
<feature type="region of interest" description="Disordered" evidence="5">
    <location>
        <begin position="1"/>
        <end position="32"/>
    </location>
</feature>
<sequence>MTREATTTTTTQTTTSKNALEGNDEGLGGDGFDEDKKNASFFRSYTSLLSRWPARKKHVDFLLAALGGSFGRDAKTCLAPNVHVHGPPSVGKTMLLRDMFDLLEKKFGFAYAYVNCVDAHEKKLMFEAIVEQLRPHFKEERRRRMLAKERARAIKAKEKEFKRKEEEKENECDDERNNKSMCDNKTLEDGMMEVKTSLALVSAAVAKTATSAANKKKRKRAIHVADFVQLLKENLDRNGPRITIVVDDAHRLAEQKDDRFLPTLLKIGELTKRNIHVVTISCESIQTFQSNVDLVKPQTIFFDAYTKEELIEVLLKEAPRDIAKKHYRAFLVPMVAAFYDTCRAPRELRTALEPLWKRYSEKLYEAMRNGTPENELPEPRRLYANLMSAKKMKKVTNEPAASSQQKQQQQQQQAKIHAGLTVPLSKANLALQRGEWPVPEERYFTGEAVLEDATGDAANATTNTSSIAKALDFDIPKLTKFLLLSAYIASKNDESVDNRIFITDATGGGNHRKRGRLGHDRNADRAARRSLEDANAFKLERLLSVFQHIVRRSYEENGADLADLEEELLSADVFTQISSATSLGLLVLSSGDAMCGGKYRSCVSDELAEKLSKNLAVDLKLYIHYI</sequence>
<feature type="compositionally biased region" description="Low complexity" evidence="5">
    <location>
        <begin position="1"/>
        <end position="15"/>
    </location>
</feature>
<dbReference type="GO" id="GO:0006270">
    <property type="term" value="P:DNA replication initiation"/>
    <property type="evidence" value="ECO:0007669"/>
    <property type="project" value="TreeGrafter"/>
</dbReference>
<evidence type="ECO:0000256" key="1">
    <source>
        <dbReference type="ARBA" id="ARBA00006269"/>
    </source>
</evidence>
<dbReference type="GO" id="GO:0005664">
    <property type="term" value="C:nuclear origin of replication recognition complex"/>
    <property type="evidence" value="ECO:0007669"/>
    <property type="project" value="TreeGrafter"/>
</dbReference>
<keyword evidence="2" id="KW-0547">Nucleotide-binding</keyword>
<evidence type="ECO:0000313" key="8">
    <source>
        <dbReference type="EMBL" id="CCO66670.1"/>
    </source>
</evidence>
<evidence type="ECO:0000259" key="6">
    <source>
        <dbReference type="Pfam" id="PF13191"/>
    </source>
</evidence>
<dbReference type="STRING" id="41875.K8F3L3"/>
<feature type="domain" description="Orc1-like AAA ATPase" evidence="6">
    <location>
        <begin position="51"/>
        <end position="275"/>
    </location>
</feature>
<accession>K8F3L3</accession>